<name>A0A4P6XGU5_9ASCO</name>
<feature type="compositionally biased region" description="Basic and acidic residues" evidence="1">
    <location>
        <begin position="36"/>
        <end position="45"/>
    </location>
</feature>
<reference evidence="3" key="1">
    <citation type="submission" date="2019-03" db="EMBL/GenBank/DDBJ databases">
        <title>Snf2 controls pulcherriminic acid biosynthesis and connects pigmentation and antifungal activity of the yeast Metschnikowia pulcherrima.</title>
        <authorList>
            <person name="Gore-Lloyd D."/>
            <person name="Sumann I."/>
            <person name="Brachmann A.O."/>
            <person name="Schneeberger K."/>
            <person name="Ortiz-Merino R.A."/>
            <person name="Moreno-Beltran M."/>
            <person name="Schlaefli M."/>
            <person name="Kirner P."/>
            <person name="Santos Kron A."/>
            <person name="Wolfe K.H."/>
            <person name="Piel J."/>
            <person name="Ahrens C.H."/>
            <person name="Henk D."/>
            <person name="Freimoser F.M."/>
        </authorList>
    </citation>
    <scope>NUCLEOTIDE SEQUENCE [LARGE SCALE GENOMIC DNA]</scope>
    <source>
        <strain evidence="3">APC 1.2</strain>
    </source>
</reference>
<proteinExistence type="predicted"/>
<dbReference type="AlphaFoldDB" id="A0A4P6XGU5"/>
<evidence type="ECO:0000313" key="3">
    <source>
        <dbReference type="Proteomes" id="UP000292447"/>
    </source>
</evidence>
<organism evidence="2 3">
    <name type="scientific">Metschnikowia aff. pulcherrima</name>
    <dbReference type="NCBI Taxonomy" id="2163413"/>
    <lineage>
        <taxon>Eukaryota</taxon>
        <taxon>Fungi</taxon>
        <taxon>Dikarya</taxon>
        <taxon>Ascomycota</taxon>
        <taxon>Saccharomycotina</taxon>
        <taxon>Pichiomycetes</taxon>
        <taxon>Metschnikowiaceae</taxon>
        <taxon>Metschnikowia</taxon>
    </lineage>
</organism>
<feature type="compositionally biased region" description="Polar residues" evidence="1">
    <location>
        <begin position="26"/>
        <end position="35"/>
    </location>
</feature>
<accession>A0A4P6XGU5</accession>
<keyword evidence="3" id="KW-1185">Reference proteome</keyword>
<dbReference type="STRING" id="2163413.A0A4P6XGU5"/>
<feature type="region of interest" description="Disordered" evidence="1">
    <location>
        <begin position="20"/>
        <end position="63"/>
    </location>
</feature>
<sequence length="361" mass="41222">MFLVSSQHFSSAELNSMKSIEGPYQGQYQGNSSSRRSYEEPRLDELGGYGYPQAVPPRYNSVSETSVGYSDGYSIGEEDSEPAMYVSDNTVTLPNERPEDYCPRDTTTAVSPLQSHQQYSFEPVSHRDSGRRLESVYLNQNSNLAGTVALTSERELFVSRPLSTYGIHLRQDPQEQYSPLHGLQVVPFQNTQTYTGVYETVAAAGAPAFQQIAQQSQPYEYPDLTTMVNSCQGVVGPLVEATFVDSKVCRICNKRITRDMSRHYRTHQRDKRFVCVFPKQSCGYKNSQFNRRYDFKKHLLNKHFVYDDPEVVKIQTLRDKVVHWGTCPCGQRFLAQNWLDTHILSKDETQRCPLLEETLIE</sequence>
<evidence type="ECO:0000256" key="1">
    <source>
        <dbReference type="SAM" id="MobiDB-lite"/>
    </source>
</evidence>
<feature type="compositionally biased region" description="Polar residues" evidence="1">
    <location>
        <begin position="105"/>
        <end position="120"/>
    </location>
</feature>
<dbReference type="Proteomes" id="UP000292447">
    <property type="component" value="Chromosome I"/>
</dbReference>
<protein>
    <submittedName>
        <fullName evidence="2">Uncharacterized protein</fullName>
    </submittedName>
</protein>
<evidence type="ECO:0000313" key="2">
    <source>
        <dbReference type="EMBL" id="QBM86542.1"/>
    </source>
</evidence>
<gene>
    <name evidence="2" type="ORF">METSCH_A11870</name>
</gene>
<dbReference type="EMBL" id="CP034456">
    <property type="protein sequence ID" value="QBM86542.1"/>
    <property type="molecule type" value="Genomic_DNA"/>
</dbReference>
<feature type="region of interest" description="Disordered" evidence="1">
    <location>
        <begin position="91"/>
        <end position="126"/>
    </location>
</feature>